<dbReference type="Gene3D" id="3.40.50.300">
    <property type="entry name" value="P-loop containing nucleotide triphosphate hydrolases"/>
    <property type="match status" value="1"/>
</dbReference>
<organism evidence="1 2">
    <name type="scientific">Hebeloma cylindrosporum</name>
    <dbReference type="NCBI Taxonomy" id="76867"/>
    <lineage>
        <taxon>Eukaryota</taxon>
        <taxon>Fungi</taxon>
        <taxon>Dikarya</taxon>
        <taxon>Basidiomycota</taxon>
        <taxon>Agaricomycotina</taxon>
        <taxon>Agaricomycetes</taxon>
        <taxon>Agaricomycetidae</taxon>
        <taxon>Agaricales</taxon>
        <taxon>Agaricineae</taxon>
        <taxon>Hymenogastraceae</taxon>
        <taxon>Hebeloma</taxon>
    </lineage>
</organism>
<dbReference type="OrthoDB" id="2846732at2759"/>
<dbReference type="InterPro" id="IPR027417">
    <property type="entry name" value="P-loop_NTPase"/>
</dbReference>
<sequence>MVHKFINRVTATNSLKVGEGLAPCTKRVQHVPHRSESGRIIFVDTPAFPDPDAKKPRTPQDEIRRIENEIGKWMKERFGGGRVQVTGILYLYNIHQRRMTNPPRPHFEMFKKLCGDDYTGHVLLVATMWETVKAEELRKKRKAELMKHWGDMVVEHHGTQESARSIVNTLLHPGRGL</sequence>
<name>A0A0C2Z9H6_HEBCY</name>
<dbReference type="SUPFAM" id="SSF52540">
    <property type="entry name" value="P-loop containing nucleoside triphosphate hydrolases"/>
    <property type="match status" value="1"/>
</dbReference>
<dbReference type="EMBL" id="KN831768">
    <property type="protein sequence ID" value="KIM49797.1"/>
    <property type="molecule type" value="Genomic_DNA"/>
</dbReference>
<keyword evidence="2" id="KW-1185">Reference proteome</keyword>
<evidence type="ECO:0000313" key="2">
    <source>
        <dbReference type="Proteomes" id="UP000053424"/>
    </source>
</evidence>
<dbReference type="Proteomes" id="UP000053424">
    <property type="component" value="Unassembled WGS sequence"/>
</dbReference>
<evidence type="ECO:0008006" key="3">
    <source>
        <dbReference type="Google" id="ProtNLM"/>
    </source>
</evidence>
<feature type="non-terminal residue" evidence="1">
    <location>
        <position position="1"/>
    </location>
</feature>
<reference evidence="2" key="2">
    <citation type="submission" date="2015-01" db="EMBL/GenBank/DDBJ databases">
        <title>Evolutionary Origins and Diversification of the Mycorrhizal Mutualists.</title>
        <authorList>
            <consortium name="DOE Joint Genome Institute"/>
            <consortium name="Mycorrhizal Genomics Consortium"/>
            <person name="Kohler A."/>
            <person name="Kuo A."/>
            <person name="Nagy L.G."/>
            <person name="Floudas D."/>
            <person name="Copeland A."/>
            <person name="Barry K.W."/>
            <person name="Cichocki N."/>
            <person name="Veneault-Fourrey C."/>
            <person name="LaButti K."/>
            <person name="Lindquist E.A."/>
            <person name="Lipzen A."/>
            <person name="Lundell T."/>
            <person name="Morin E."/>
            <person name="Murat C."/>
            <person name="Riley R."/>
            <person name="Ohm R."/>
            <person name="Sun H."/>
            <person name="Tunlid A."/>
            <person name="Henrissat B."/>
            <person name="Grigoriev I.V."/>
            <person name="Hibbett D.S."/>
            <person name="Martin F."/>
        </authorList>
    </citation>
    <scope>NUCLEOTIDE SEQUENCE [LARGE SCALE GENOMIC DNA]</scope>
    <source>
        <strain evidence="2">h7</strain>
    </source>
</reference>
<dbReference type="STRING" id="686832.A0A0C2Z9H6"/>
<evidence type="ECO:0000313" key="1">
    <source>
        <dbReference type="EMBL" id="KIM49797.1"/>
    </source>
</evidence>
<proteinExistence type="predicted"/>
<protein>
    <recommendedName>
        <fullName evidence="3">G domain-containing protein</fullName>
    </recommendedName>
</protein>
<gene>
    <name evidence="1" type="ORF">M413DRAFT_438927</name>
</gene>
<accession>A0A0C2Z9H6</accession>
<dbReference type="HOGENOM" id="CLU_018003_0_1_1"/>
<dbReference type="AlphaFoldDB" id="A0A0C2Z9H6"/>
<reference evidence="1 2" key="1">
    <citation type="submission" date="2014-04" db="EMBL/GenBank/DDBJ databases">
        <authorList>
            <consortium name="DOE Joint Genome Institute"/>
            <person name="Kuo A."/>
            <person name="Gay G."/>
            <person name="Dore J."/>
            <person name="Kohler A."/>
            <person name="Nagy L.G."/>
            <person name="Floudas D."/>
            <person name="Copeland A."/>
            <person name="Barry K.W."/>
            <person name="Cichocki N."/>
            <person name="Veneault-Fourrey C."/>
            <person name="LaButti K."/>
            <person name="Lindquist E.A."/>
            <person name="Lipzen A."/>
            <person name="Lundell T."/>
            <person name="Morin E."/>
            <person name="Murat C."/>
            <person name="Sun H."/>
            <person name="Tunlid A."/>
            <person name="Henrissat B."/>
            <person name="Grigoriev I.V."/>
            <person name="Hibbett D.S."/>
            <person name="Martin F."/>
            <person name="Nordberg H.P."/>
            <person name="Cantor M.N."/>
            <person name="Hua S.X."/>
        </authorList>
    </citation>
    <scope>NUCLEOTIDE SEQUENCE [LARGE SCALE GENOMIC DNA]</scope>
    <source>
        <strain evidence="2">h7</strain>
    </source>
</reference>